<keyword evidence="6 10" id="KW-0460">Magnesium</keyword>
<comment type="similarity">
    <text evidence="2 10">Belongs to the isocitrate and isopropylmalate dehydrogenases family.</text>
</comment>
<keyword evidence="8 10" id="KW-0560">Oxidoreductase</keyword>
<proteinExistence type="inferred from homology"/>
<feature type="binding site" evidence="12">
    <location>
        <position position="346"/>
    </location>
    <ligand>
        <name>Mn(2+)</name>
        <dbReference type="ChEBI" id="CHEBI:29035"/>
    </ligand>
</feature>
<comment type="catalytic activity">
    <reaction evidence="10">
        <text>D-threo-isocitrate + NADP(+) = 2-oxoglutarate + CO2 + NADPH</text>
        <dbReference type="Rhea" id="RHEA:19629"/>
        <dbReference type="ChEBI" id="CHEBI:15562"/>
        <dbReference type="ChEBI" id="CHEBI:16526"/>
        <dbReference type="ChEBI" id="CHEBI:16810"/>
        <dbReference type="ChEBI" id="CHEBI:57783"/>
        <dbReference type="ChEBI" id="CHEBI:58349"/>
        <dbReference type="EC" id="1.1.1.42"/>
    </reaction>
</comment>
<evidence type="ECO:0000259" key="14">
    <source>
        <dbReference type="SMART" id="SM01329"/>
    </source>
</evidence>
<evidence type="ECO:0000256" key="11">
    <source>
        <dbReference type="PIRSR" id="PIRSR000108-1"/>
    </source>
</evidence>
<evidence type="ECO:0000256" key="8">
    <source>
        <dbReference type="ARBA" id="ARBA00023002"/>
    </source>
</evidence>
<feature type="binding site" evidence="12">
    <location>
        <position position="369"/>
    </location>
    <ligand>
        <name>Mn(2+)</name>
        <dbReference type="ChEBI" id="CHEBI:29035"/>
    </ligand>
</feature>
<dbReference type="EC" id="1.1.1.42" evidence="10"/>
<dbReference type="EMBL" id="CAJPEX010000748">
    <property type="protein sequence ID" value="CAG0917076.1"/>
    <property type="molecule type" value="Genomic_DNA"/>
</dbReference>
<dbReference type="NCBIfam" id="TIGR00127">
    <property type="entry name" value="nadp_idh_euk"/>
    <property type="match status" value="1"/>
</dbReference>
<keyword evidence="13" id="KW-1133">Transmembrane helix</keyword>
<dbReference type="NCBIfam" id="NF006156">
    <property type="entry name" value="PRK08299.1"/>
    <property type="match status" value="1"/>
</dbReference>
<reference evidence="15" key="1">
    <citation type="submission" date="2020-11" db="EMBL/GenBank/DDBJ databases">
        <authorList>
            <person name="Tran Van P."/>
        </authorList>
    </citation>
    <scope>NUCLEOTIDE SEQUENCE</scope>
</reference>
<protein>
    <recommendedName>
        <fullName evidence="10">Isocitrate dehydrogenase [NADP]</fullName>
        <ecNumber evidence="10">1.1.1.42</ecNumber>
    </recommendedName>
</protein>
<feature type="transmembrane region" description="Helical" evidence="13">
    <location>
        <begin position="117"/>
        <end position="137"/>
    </location>
</feature>
<dbReference type="GO" id="GO:0006097">
    <property type="term" value="P:glyoxylate cycle"/>
    <property type="evidence" value="ECO:0007669"/>
    <property type="project" value="UniProtKB-KW"/>
</dbReference>
<comment type="cofactor">
    <cofactor evidence="10 12">
        <name>Mg(2+)</name>
        <dbReference type="ChEBI" id="CHEBI:18420"/>
    </cofactor>
    <cofactor evidence="10 12">
        <name>Mn(2+)</name>
        <dbReference type="ChEBI" id="CHEBI:29035"/>
    </cofactor>
    <text evidence="10 12">Binds 1 Mg(2+) or Mn(2+) ion per subunit.</text>
</comment>
<comment type="cofactor">
    <cofactor evidence="1">
        <name>Mn(2+)</name>
        <dbReference type="ChEBI" id="CHEBI:29035"/>
    </cofactor>
</comment>
<dbReference type="FunFam" id="3.40.718.10:FF:000022">
    <property type="entry name" value="Isocitrate dehydrogenase (NADP(+)) 2, mitochondrial"/>
    <property type="match status" value="1"/>
</dbReference>
<dbReference type="Pfam" id="PF00180">
    <property type="entry name" value="Iso_dh"/>
    <property type="match status" value="1"/>
</dbReference>
<evidence type="ECO:0000256" key="9">
    <source>
        <dbReference type="ARBA" id="ARBA00023211"/>
    </source>
</evidence>
<evidence type="ECO:0000313" key="16">
    <source>
        <dbReference type="Proteomes" id="UP000678499"/>
    </source>
</evidence>
<keyword evidence="3" id="KW-0329">Glyoxylate bypass</keyword>
<dbReference type="SUPFAM" id="SSF53659">
    <property type="entry name" value="Isocitrate/Isopropylmalate dehydrogenase-like"/>
    <property type="match status" value="1"/>
</dbReference>
<evidence type="ECO:0000256" key="2">
    <source>
        <dbReference type="ARBA" id="ARBA00007769"/>
    </source>
</evidence>
<dbReference type="EMBL" id="OA882785">
    <property type="protein sequence ID" value="CAD7276924.1"/>
    <property type="molecule type" value="Genomic_DNA"/>
</dbReference>
<dbReference type="Proteomes" id="UP000678499">
    <property type="component" value="Unassembled WGS sequence"/>
</dbReference>
<dbReference type="PANTHER" id="PTHR11822:SF21">
    <property type="entry name" value="ISOCITRATE DEHYDROGENASE [NADP], MITOCHONDRIAL"/>
    <property type="match status" value="1"/>
</dbReference>
<feature type="domain" description="Isopropylmalate dehydrogenase-like" evidence="14">
    <location>
        <begin position="96"/>
        <end position="495"/>
    </location>
</feature>
<keyword evidence="16" id="KW-1185">Reference proteome</keyword>
<sequence>MAGTASIMCRALLKTHAVAKPLHLAPAVYAQRKQTYLVRLIKRKKIESMAGTASIMCRALLKTHAVAKPLHLAPAVYAQRKQTFASKQKRIVVEKPVVELDGDEMTRIIWQMIKDKLIFPYLQVIICFCTTSFHSILGRRGVLQYQVTFEIVESLYYDLGLPYRDQTNDQCGLLLAQFLKFDFLYTESGLPWFRNILGGTVFREPILCKSIPRLVPGWTQPIVIGRHAHGDQYKATDMVLPGNGKVELIYTPADGSAPVRREVFTFKDGGGVALAMYNTDQSIRDFAHSSFEYALKMKYPLYMSTKNTILKKYDGRFKDIFEEIYQKEYRSKYEAAKIWYEHRLIDDMVAQALKSSGGFVWACKNYDGDVQSDIVAQGYGSLGLMTSVLVCPDGKTIEAEAAHGTVTRHYRQHQKGEKTSTNPIASIFAWTRGLEHRAKLDGNAQLDRFSKTLEQACVDTVDSGKMTKDLVACIHGLKNVKEGMFLHTEDFMDAIAENLEKKLKV</sequence>
<keyword evidence="9 10" id="KW-0464">Manganese</keyword>
<dbReference type="GO" id="GO:0000287">
    <property type="term" value="F:magnesium ion binding"/>
    <property type="evidence" value="ECO:0007669"/>
    <property type="project" value="InterPro"/>
</dbReference>
<dbReference type="GO" id="GO:0006739">
    <property type="term" value="P:NADP+ metabolic process"/>
    <property type="evidence" value="ECO:0007669"/>
    <property type="project" value="TreeGrafter"/>
</dbReference>
<dbReference type="InterPro" id="IPR019818">
    <property type="entry name" value="IsoCit/isopropylmalate_DH_CS"/>
</dbReference>
<evidence type="ECO:0000256" key="7">
    <source>
        <dbReference type="ARBA" id="ARBA00022857"/>
    </source>
</evidence>
<dbReference type="InterPro" id="IPR004790">
    <property type="entry name" value="Isocitrate_DH_NADP"/>
</dbReference>
<dbReference type="GO" id="GO:0005739">
    <property type="term" value="C:mitochondrion"/>
    <property type="evidence" value="ECO:0007669"/>
    <property type="project" value="TreeGrafter"/>
</dbReference>
<keyword evidence="7 10" id="KW-0521">NADP</keyword>
<evidence type="ECO:0000256" key="6">
    <source>
        <dbReference type="ARBA" id="ARBA00022842"/>
    </source>
</evidence>
<name>A0A7R9BLW8_9CRUS</name>
<dbReference type="AlphaFoldDB" id="A0A7R9BLW8"/>
<evidence type="ECO:0000256" key="13">
    <source>
        <dbReference type="SAM" id="Phobius"/>
    </source>
</evidence>
<evidence type="ECO:0000313" key="15">
    <source>
        <dbReference type="EMBL" id="CAD7276924.1"/>
    </source>
</evidence>
<keyword evidence="13" id="KW-0812">Transmembrane</keyword>
<dbReference type="OrthoDB" id="248923at2759"/>
<dbReference type="PIRSF" id="PIRSF000108">
    <property type="entry name" value="IDH_NADP"/>
    <property type="match status" value="1"/>
</dbReference>
<feature type="site" description="Critical for catalysis" evidence="11">
    <location>
        <position position="233"/>
    </location>
</feature>
<feature type="site" description="Critical for catalysis" evidence="11">
    <location>
        <position position="306"/>
    </location>
</feature>
<evidence type="ECO:0000256" key="3">
    <source>
        <dbReference type="ARBA" id="ARBA00022435"/>
    </source>
</evidence>
<accession>A0A7R9BLW8</accession>
<evidence type="ECO:0000256" key="5">
    <source>
        <dbReference type="ARBA" id="ARBA00022723"/>
    </source>
</evidence>
<dbReference type="GO" id="GO:0006099">
    <property type="term" value="P:tricarboxylic acid cycle"/>
    <property type="evidence" value="ECO:0007669"/>
    <property type="project" value="UniProtKB-KW"/>
</dbReference>
<dbReference type="GO" id="GO:0004450">
    <property type="term" value="F:isocitrate dehydrogenase (NADP+) activity"/>
    <property type="evidence" value="ECO:0007669"/>
    <property type="project" value="UniProtKB-EC"/>
</dbReference>
<dbReference type="GO" id="GO:0051287">
    <property type="term" value="F:NAD binding"/>
    <property type="evidence" value="ECO:0007669"/>
    <property type="project" value="InterPro"/>
</dbReference>
<organism evidence="15">
    <name type="scientific">Notodromas monacha</name>
    <dbReference type="NCBI Taxonomy" id="399045"/>
    <lineage>
        <taxon>Eukaryota</taxon>
        <taxon>Metazoa</taxon>
        <taxon>Ecdysozoa</taxon>
        <taxon>Arthropoda</taxon>
        <taxon>Crustacea</taxon>
        <taxon>Oligostraca</taxon>
        <taxon>Ostracoda</taxon>
        <taxon>Podocopa</taxon>
        <taxon>Podocopida</taxon>
        <taxon>Cypridocopina</taxon>
        <taxon>Cypridoidea</taxon>
        <taxon>Cyprididae</taxon>
        <taxon>Notodromas</taxon>
    </lineage>
</organism>
<dbReference type="PANTHER" id="PTHR11822">
    <property type="entry name" value="NADP-SPECIFIC ISOCITRATE DEHYDROGENASE"/>
    <property type="match status" value="1"/>
</dbReference>
<dbReference type="InterPro" id="IPR024084">
    <property type="entry name" value="IsoPropMal-DH-like_dom"/>
</dbReference>
<gene>
    <name evidence="15" type="ORF">NMOB1V02_LOCUS4669</name>
</gene>
<dbReference type="Gene3D" id="3.40.718.10">
    <property type="entry name" value="Isopropylmalate Dehydrogenase"/>
    <property type="match status" value="2"/>
</dbReference>
<evidence type="ECO:0000256" key="1">
    <source>
        <dbReference type="ARBA" id="ARBA00001936"/>
    </source>
</evidence>
<dbReference type="GO" id="GO:0006102">
    <property type="term" value="P:isocitrate metabolic process"/>
    <property type="evidence" value="ECO:0007669"/>
    <property type="project" value="InterPro"/>
</dbReference>
<evidence type="ECO:0000256" key="10">
    <source>
        <dbReference type="PIRNR" id="PIRNR000108"/>
    </source>
</evidence>
<dbReference type="PROSITE" id="PS00470">
    <property type="entry name" value="IDH_IMDH"/>
    <property type="match status" value="1"/>
</dbReference>
<dbReference type="SMART" id="SM01329">
    <property type="entry name" value="Iso_dh"/>
    <property type="match status" value="1"/>
</dbReference>
<keyword evidence="5 10" id="KW-0479">Metal-binding</keyword>
<evidence type="ECO:0000256" key="12">
    <source>
        <dbReference type="PIRSR" id="PIRSR000108-3"/>
    </source>
</evidence>
<evidence type="ECO:0000256" key="4">
    <source>
        <dbReference type="ARBA" id="ARBA00022532"/>
    </source>
</evidence>
<keyword evidence="13" id="KW-0472">Membrane</keyword>
<keyword evidence="4 10" id="KW-0816">Tricarboxylic acid cycle</keyword>